<dbReference type="AlphaFoldDB" id="A0A9W9AWS1"/>
<dbReference type="Proteomes" id="UP001150238">
    <property type="component" value="Unassembled WGS sequence"/>
</dbReference>
<gene>
    <name evidence="1" type="ORF">C8J55DRAFT_547008</name>
</gene>
<dbReference type="SUPFAM" id="SSF50370">
    <property type="entry name" value="Ricin B-like lectins"/>
    <property type="match status" value="1"/>
</dbReference>
<evidence type="ECO:0000313" key="1">
    <source>
        <dbReference type="EMBL" id="KAJ4492122.1"/>
    </source>
</evidence>
<dbReference type="Gene3D" id="2.80.10.50">
    <property type="match status" value="1"/>
</dbReference>
<organism evidence="1 2">
    <name type="scientific">Lentinula lateritia</name>
    <dbReference type="NCBI Taxonomy" id="40482"/>
    <lineage>
        <taxon>Eukaryota</taxon>
        <taxon>Fungi</taxon>
        <taxon>Dikarya</taxon>
        <taxon>Basidiomycota</taxon>
        <taxon>Agaricomycotina</taxon>
        <taxon>Agaricomycetes</taxon>
        <taxon>Agaricomycetidae</taxon>
        <taxon>Agaricales</taxon>
        <taxon>Marasmiineae</taxon>
        <taxon>Omphalotaceae</taxon>
        <taxon>Lentinula</taxon>
    </lineage>
</organism>
<sequence>MVMRVQPGVYYIRNLETNGYLNPESGYSSAGRKIFLESWVQQGSLKWIVAYNSMNGTYWIKSYVSSQYYLVPGIPPSRARPPQLELNDQACPWVIADTPNGNGFFIVKGDEQDQVIEADAGGPGALLNDFNPSRAEKRQIWEFVAAQ</sequence>
<reference evidence="1" key="1">
    <citation type="submission" date="2022-08" db="EMBL/GenBank/DDBJ databases">
        <authorList>
            <consortium name="DOE Joint Genome Institute"/>
            <person name="Min B."/>
            <person name="Riley R."/>
            <person name="Sierra-Patev S."/>
            <person name="Naranjo-Ortiz M."/>
            <person name="Looney B."/>
            <person name="Konkel Z."/>
            <person name="Slot J.C."/>
            <person name="Sakamoto Y."/>
            <person name="Steenwyk J.L."/>
            <person name="Rokas A."/>
            <person name="Carro J."/>
            <person name="Camarero S."/>
            <person name="Ferreira P."/>
            <person name="Molpeceres G."/>
            <person name="Ruiz-Duenas F.J."/>
            <person name="Serrano A."/>
            <person name="Henrissat B."/>
            <person name="Drula E."/>
            <person name="Hughes K.W."/>
            <person name="Mata J.L."/>
            <person name="Ishikawa N.K."/>
            <person name="Vargas-Isla R."/>
            <person name="Ushijima S."/>
            <person name="Smith C.A."/>
            <person name="Ahrendt S."/>
            <person name="Andreopoulos W."/>
            <person name="He G."/>
            <person name="Labutti K."/>
            <person name="Lipzen A."/>
            <person name="Ng V."/>
            <person name="Sandor L."/>
            <person name="Barry K."/>
            <person name="Martinez A.T."/>
            <person name="Xiao Y."/>
            <person name="Gibbons J.G."/>
            <person name="Terashima K."/>
            <person name="Hibbett D.S."/>
            <person name="Grigoriev I.V."/>
        </authorList>
    </citation>
    <scope>NUCLEOTIDE SEQUENCE</scope>
    <source>
        <strain evidence="1">Sp2 HRB7682 ss15</strain>
    </source>
</reference>
<reference evidence="1" key="2">
    <citation type="journal article" date="2023" name="Proc. Natl. Acad. Sci. U.S.A.">
        <title>A global phylogenomic analysis of the shiitake genus Lentinula.</title>
        <authorList>
            <person name="Sierra-Patev S."/>
            <person name="Min B."/>
            <person name="Naranjo-Ortiz M."/>
            <person name="Looney B."/>
            <person name="Konkel Z."/>
            <person name="Slot J.C."/>
            <person name="Sakamoto Y."/>
            <person name="Steenwyk J.L."/>
            <person name="Rokas A."/>
            <person name="Carro J."/>
            <person name="Camarero S."/>
            <person name="Ferreira P."/>
            <person name="Molpeceres G."/>
            <person name="Ruiz-Duenas F.J."/>
            <person name="Serrano A."/>
            <person name="Henrissat B."/>
            <person name="Drula E."/>
            <person name="Hughes K.W."/>
            <person name="Mata J.L."/>
            <person name="Ishikawa N.K."/>
            <person name="Vargas-Isla R."/>
            <person name="Ushijima S."/>
            <person name="Smith C.A."/>
            <person name="Donoghue J."/>
            <person name="Ahrendt S."/>
            <person name="Andreopoulos W."/>
            <person name="He G."/>
            <person name="LaButti K."/>
            <person name="Lipzen A."/>
            <person name="Ng V."/>
            <person name="Riley R."/>
            <person name="Sandor L."/>
            <person name="Barry K."/>
            <person name="Martinez A.T."/>
            <person name="Xiao Y."/>
            <person name="Gibbons J.G."/>
            <person name="Terashima K."/>
            <person name="Grigoriev I.V."/>
            <person name="Hibbett D."/>
        </authorList>
    </citation>
    <scope>NUCLEOTIDE SEQUENCE</scope>
    <source>
        <strain evidence="1">Sp2 HRB7682 ss15</strain>
    </source>
</reference>
<proteinExistence type="predicted"/>
<dbReference type="EMBL" id="JANVFS010000005">
    <property type="protein sequence ID" value="KAJ4492122.1"/>
    <property type="molecule type" value="Genomic_DNA"/>
</dbReference>
<protein>
    <submittedName>
        <fullName evidence="1">Uncharacterized protein</fullName>
    </submittedName>
</protein>
<name>A0A9W9AWS1_9AGAR</name>
<dbReference type="InterPro" id="IPR035992">
    <property type="entry name" value="Ricin_B-like_lectins"/>
</dbReference>
<evidence type="ECO:0000313" key="2">
    <source>
        <dbReference type="Proteomes" id="UP001150238"/>
    </source>
</evidence>
<accession>A0A9W9AWS1</accession>
<comment type="caution">
    <text evidence="1">The sequence shown here is derived from an EMBL/GenBank/DDBJ whole genome shotgun (WGS) entry which is preliminary data.</text>
</comment>